<dbReference type="PROSITE" id="PS51257">
    <property type="entry name" value="PROKAR_LIPOPROTEIN"/>
    <property type="match status" value="1"/>
</dbReference>
<dbReference type="EMBL" id="QENY01000009">
    <property type="protein sequence ID" value="PVX53753.1"/>
    <property type="molecule type" value="Genomic_DNA"/>
</dbReference>
<name>A0A2U0U803_9BACT</name>
<evidence type="ECO:0000313" key="1">
    <source>
        <dbReference type="EMBL" id="PVX53753.1"/>
    </source>
</evidence>
<keyword evidence="2" id="KW-1185">Reference proteome</keyword>
<dbReference type="OrthoDB" id="1077683at2"/>
<organism evidence="1 2">
    <name type="scientific">Hallella colorans</name>
    <dbReference type="NCBI Taxonomy" id="1703337"/>
    <lineage>
        <taxon>Bacteria</taxon>
        <taxon>Pseudomonadati</taxon>
        <taxon>Bacteroidota</taxon>
        <taxon>Bacteroidia</taxon>
        <taxon>Bacteroidales</taxon>
        <taxon>Prevotellaceae</taxon>
        <taxon>Hallella</taxon>
    </lineage>
</organism>
<dbReference type="RefSeq" id="WP_116616497.1">
    <property type="nucleotide sequence ID" value="NZ_QENY01000009.1"/>
</dbReference>
<sequence>MKTYYFKAKFSFAVILFGALFVLGSCQFGSKKNARKPADTLQVDNAVIDTTVYGTCGEGTAMHSLELITDAGDSLQYMILESADGQQDVQGGLLVGDRLAVIEGKGLDNERVAKKVVNITTLLGKWTSLDKNFDILEDGTVRSNVKAETNPWTNWKILNGQLLLNKDTFDIVKLGKDSLYLENKQGIFTFKRP</sequence>
<gene>
    <name evidence="1" type="ORF">C7379_10993</name>
</gene>
<comment type="caution">
    <text evidence="1">The sequence shown here is derived from an EMBL/GenBank/DDBJ whole genome shotgun (WGS) entry which is preliminary data.</text>
</comment>
<dbReference type="AlphaFoldDB" id="A0A2U0U803"/>
<protein>
    <recommendedName>
        <fullName evidence="3">Lipoprotein</fullName>
    </recommendedName>
</protein>
<proteinExistence type="predicted"/>
<accession>A0A2U0U803</accession>
<dbReference type="Proteomes" id="UP000245870">
    <property type="component" value="Unassembled WGS sequence"/>
</dbReference>
<reference evidence="1 2" key="1">
    <citation type="submission" date="2018-05" db="EMBL/GenBank/DDBJ databases">
        <title>Genomic Encyclopedia of Type Strains, Phase IV (KMG-IV): sequencing the most valuable type-strain genomes for metagenomic binning, comparative biology and taxonomic classification.</title>
        <authorList>
            <person name="Goeker M."/>
        </authorList>
    </citation>
    <scope>NUCLEOTIDE SEQUENCE [LARGE SCALE GENOMIC DNA]</scope>
    <source>
        <strain evidence="1 2">DSM 100333</strain>
    </source>
</reference>
<evidence type="ECO:0008006" key="3">
    <source>
        <dbReference type="Google" id="ProtNLM"/>
    </source>
</evidence>
<evidence type="ECO:0000313" key="2">
    <source>
        <dbReference type="Proteomes" id="UP000245870"/>
    </source>
</evidence>